<dbReference type="InterPro" id="IPR004027">
    <property type="entry name" value="SEC_C_motif"/>
</dbReference>
<dbReference type="EMBL" id="FRCR01000028">
    <property type="protein sequence ID" value="SHM93474.1"/>
    <property type="molecule type" value="Genomic_DNA"/>
</dbReference>
<sequence length="427" mass="49597">MAQIFELDRNDKCPCGSGKKYKKCCMDRVEEQKRRILKAIGEGLSAHGMAAVHLLSVMLGLDVGGQMSKTEYMAKLMRRVWEETEGEKSDGFSDDYMEDFQELLLKKPGLKMVRVPGEWLLDEKLKNKESMDSLWKKICSRDFLKPLLLQIAKSIKSEVYSEEELKTLLWAVSSAADEKFADIFIEPVFNASIEEIMEARKKVNKWYEEYKFDLKFDFGELVNKIKGLVQECPNFGNYMGELFSSKFKDEAENLVKEAEKIDIPLFAIYDGLLDFYIKHAESPGEKVNLENILWEGNRREYFLEGIQRWLSKEMVNALENGVFTDDEEVKKQQEERYRKMNELAGVLLYPYTPFQFGLLGKIYASLLLNFSKNIPRKVDESDLILNNISELFEEEFVEKYAKYLEDKGLKKAAGYVIGCFYKVQQIL</sequence>
<name>A0A1M7MSH3_9FIRM</name>
<dbReference type="Gene3D" id="3.10.450.50">
    <property type="match status" value="1"/>
</dbReference>
<dbReference type="Pfam" id="PF02810">
    <property type="entry name" value="SEC-C"/>
    <property type="match status" value="1"/>
</dbReference>
<dbReference type="Proteomes" id="UP000184375">
    <property type="component" value="Unassembled WGS sequence"/>
</dbReference>
<reference evidence="2" key="1">
    <citation type="submission" date="2016-11" db="EMBL/GenBank/DDBJ databases">
        <authorList>
            <person name="Varghese N."/>
            <person name="Submissions S."/>
        </authorList>
    </citation>
    <scope>NUCLEOTIDE SEQUENCE [LARGE SCALE GENOMIC DNA]</scope>
    <source>
        <strain evidence="2">DSM 18802</strain>
    </source>
</reference>
<protein>
    <submittedName>
        <fullName evidence="1">SEC-C motif-containing protein</fullName>
    </submittedName>
</protein>
<dbReference type="OrthoDB" id="6399948at2"/>
<dbReference type="AlphaFoldDB" id="A0A1M7MSH3"/>
<dbReference type="RefSeq" id="WP_073258714.1">
    <property type="nucleotide sequence ID" value="NZ_FRCR01000028.1"/>
</dbReference>
<organism evidence="1 2">
    <name type="scientific">Caldanaerovirga acetigignens</name>
    <dbReference type="NCBI Taxonomy" id="447595"/>
    <lineage>
        <taxon>Bacteria</taxon>
        <taxon>Bacillati</taxon>
        <taxon>Bacillota</taxon>
        <taxon>Clostridia</taxon>
        <taxon>Thermosediminibacterales</taxon>
        <taxon>Thermosediminibacteraceae</taxon>
        <taxon>Caldanaerovirga</taxon>
    </lineage>
</organism>
<evidence type="ECO:0000313" key="1">
    <source>
        <dbReference type="EMBL" id="SHM93474.1"/>
    </source>
</evidence>
<gene>
    <name evidence="1" type="ORF">SAMN05660826_02380</name>
</gene>
<proteinExistence type="predicted"/>
<evidence type="ECO:0000313" key="2">
    <source>
        <dbReference type="Proteomes" id="UP000184375"/>
    </source>
</evidence>
<dbReference type="STRING" id="447595.SAMN05660826_02380"/>
<dbReference type="SUPFAM" id="SSF103642">
    <property type="entry name" value="Sec-C motif"/>
    <property type="match status" value="1"/>
</dbReference>
<accession>A0A1M7MSH3</accession>
<keyword evidence="2" id="KW-1185">Reference proteome</keyword>